<dbReference type="PROSITE" id="PS51257">
    <property type="entry name" value="PROKAR_LIPOPROTEIN"/>
    <property type="match status" value="1"/>
</dbReference>
<dbReference type="SUPFAM" id="SSF48208">
    <property type="entry name" value="Six-hairpin glycosidases"/>
    <property type="match status" value="1"/>
</dbReference>
<reference evidence="3" key="1">
    <citation type="submission" date="2015-02" db="EMBL/GenBank/DDBJ databases">
        <title>Description and complete genome sequence of the first cultured representative of the subdivision 5 of the Verrucomicrobia phylum.</title>
        <authorList>
            <person name="Spring S."/>
            <person name="Bunk B."/>
            <person name="Sproer C."/>
            <person name="Klenk H.-P."/>
        </authorList>
    </citation>
    <scope>NUCLEOTIDE SEQUENCE [LARGE SCALE GENOMIC DNA]</scope>
    <source>
        <strain evidence="3">L21-Fru-AB</strain>
    </source>
</reference>
<dbReference type="InterPro" id="IPR012341">
    <property type="entry name" value="6hp_glycosidase-like_sf"/>
</dbReference>
<dbReference type="InterPro" id="IPR008928">
    <property type="entry name" value="6-hairpin_glycosidase_sf"/>
</dbReference>
<dbReference type="KEGG" id="vbl:L21SP4_02197"/>
<dbReference type="AlphaFoldDB" id="A0A0G3EMT5"/>
<dbReference type="Gene3D" id="1.50.10.10">
    <property type="match status" value="1"/>
</dbReference>
<dbReference type="RefSeq" id="WP_052882656.1">
    <property type="nucleotide sequence ID" value="NZ_CP010904.1"/>
</dbReference>
<evidence type="ECO:0000313" key="2">
    <source>
        <dbReference type="EMBL" id="AKJ65424.1"/>
    </source>
</evidence>
<feature type="domain" description="Glycoside hydrolase family 65 C-terminal" evidence="1">
    <location>
        <begin position="648"/>
        <end position="704"/>
    </location>
</feature>
<dbReference type="Gene3D" id="2.60.420.10">
    <property type="entry name" value="Maltose phosphorylase, domain 3"/>
    <property type="match status" value="1"/>
</dbReference>
<organism evidence="2 3">
    <name type="scientific">Kiritimatiella glycovorans</name>
    <dbReference type="NCBI Taxonomy" id="1307763"/>
    <lineage>
        <taxon>Bacteria</taxon>
        <taxon>Pseudomonadati</taxon>
        <taxon>Kiritimatiellota</taxon>
        <taxon>Kiritimatiellia</taxon>
        <taxon>Kiritimatiellales</taxon>
        <taxon>Kiritimatiellaceae</taxon>
        <taxon>Kiritimatiella</taxon>
    </lineage>
</organism>
<evidence type="ECO:0000313" key="3">
    <source>
        <dbReference type="Proteomes" id="UP000035268"/>
    </source>
</evidence>
<dbReference type="GO" id="GO:0016787">
    <property type="term" value="F:hydrolase activity"/>
    <property type="evidence" value="ECO:0007669"/>
    <property type="project" value="UniProtKB-KW"/>
</dbReference>
<protein>
    <submittedName>
        <fullName evidence="2">Glycoside hydrolase family protein</fullName>
    </submittedName>
</protein>
<dbReference type="EMBL" id="CP010904">
    <property type="protein sequence ID" value="AKJ65424.1"/>
    <property type="molecule type" value="Genomic_DNA"/>
</dbReference>
<dbReference type="Proteomes" id="UP000035268">
    <property type="component" value="Chromosome"/>
</dbReference>
<dbReference type="InterPro" id="IPR005194">
    <property type="entry name" value="Glyco_hydro_65_C"/>
</dbReference>
<reference evidence="2 3" key="2">
    <citation type="journal article" date="2016" name="ISME J.">
        <title>Characterization of the first cultured representative of Verrucomicrobia subdivision 5 indicates the proposal of a novel phylum.</title>
        <authorList>
            <person name="Spring S."/>
            <person name="Bunk B."/>
            <person name="Sproer C."/>
            <person name="Schumann P."/>
            <person name="Rohde M."/>
            <person name="Tindall B.J."/>
            <person name="Klenk H.P."/>
        </authorList>
    </citation>
    <scope>NUCLEOTIDE SEQUENCE [LARGE SCALE GENOMIC DNA]</scope>
    <source>
        <strain evidence="2 3">L21-Fru-AB</strain>
    </source>
</reference>
<dbReference type="STRING" id="1307763.L21SP4_02197"/>
<dbReference type="GO" id="GO:0005975">
    <property type="term" value="P:carbohydrate metabolic process"/>
    <property type="evidence" value="ECO:0007669"/>
    <property type="project" value="InterPro"/>
</dbReference>
<dbReference type="Pfam" id="PF03633">
    <property type="entry name" value="Glyco_hydro_65C"/>
    <property type="match status" value="1"/>
</dbReference>
<gene>
    <name evidence="2" type="ORF">L21SP4_02197</name>
</gene>
<accession>A0A0G3EMT5</accession>
<name>A0A0G3EMT5_9BACT</name>
<keyword evidence="2" id="KW-0378">Hydrolase</keyword>
<dbReference type="OrthoDB" id="9815108at2"/>
<sequence>MKIKPEVRWISLWLVLTAAACPGGRMGGDATRFSFRGAPGADAWVNTCIRRFFTNRVDEGATYALEYQAIADSWLHDAFMGGRLIQERKRTRLLDTPLSVEGYVSAQQHISSSQDDGWPFPVWPQVPGETGYEGTTFGWHFYDQPQEWEIVLRHHVNPAPGSPPFLGKGARAAWELTDLDDHGLDAGRHAWTLAPAGKLPTLTGPEEVKLDAFNCPYIQIRMKAAGLRDACMDWRRAGDEDWSASRRMYFRPETTPHSATTGMRHAELPLHRHPAWTGTIERIRFRFPEIAQDRPFFIRSIFTHWDTRHLVNNAIYIKAAWEHFRWTGDLDFLRVMLPRMRRALRFMMDEGHARELNHIRCTWPGHDGRPGFTVHDDGSKTPHPGHGKGGSYWDLLPFGWDDLYTTTHYYAALRAMAELEEAADAHPGWAIPDGFAAFDPAALRTHAAAVKETVNRKFWDREDGRFVGCIDRDGVAHDYGFTFVNLEAIHYGIATEPHAERIMTWIEGDRIVEGDTATGEDIYAYRLAPRATTRRNIDWYTFSWFSPEVNPFGGQIQDGGAVLGFSFYDIMSRIRTLGADNAWTRLMEIRAWDEEVQAYGGYRKYYAEGRGGTTLQGGGTAGGIGIDFEFTESSMLAAVVPLGFMGLQPDGDTLHIEPRLPEACPAMRVRNLRYRGVPLDITVAPGRAAVELPRHPPKPIRITLGETTRVLTQPGIARFSR</sequence>
<proteinExistence type="predicted"/>
<keyword evidence="3" id="KW-1185">Reference proteome</keyword>
<evidence type="ECO:0000259" key="1">
    <source>
        <dbReference type="Pfam" id="PF03633"/>
    </source>
</evidence>